<dbReference type="EMBL" id="VJMI01012882">
    <property type="protein sequence ID" value="KAF0749103.1"/>
    <property type="molecule type" value="Genomic_DNA"/>
</dbReference>
<dbReference type="InterPro" id="IPR051264">
    <property type="entry name" value="FAD-oxidored/transferase_4"/>
</dbReference>
<dbReference type="InterPro" id="IPR006094">
    <property type="entry name" value="Oxid_FAD_bind_N"/>
</dbReference>
<evidence type="ECO:0000313" key="6">
    <source>
        <dbReference type="EMBL" id="KAF0749103.1"/>
    </source>
</evidence>
<name>A0A6A5A385_APHAT</name>
<dbReference type="Gene3D" id="3.30.70.2190">
    <property type="match status" value="1"/>
</dbReference>
<dbReference type="PROSITE" id="PS51387">
    <property type="entry name" value="FAD_PCMH"/>
    <property type="match status" value="1"/>
</dbReference>
<dbReference type="Proteomes" id="UP000469452">
    <property type="component" value="Unassembled WGS sequence"/>
</dbReference>
<dbReference type="SUPFAM" id="SSF55103">
    <property type="entry name" value="FAD-linked oxidases, C-terminal domain"/>
    <property type="match status" value="1"/>
</dbReference>
<dbReference type="SUPFAM" id="SSF56176">
    <property type="entry name" value="FAD-binding/transporter-associated domain-like"/>
    <property type="match status" value="1"/>
</dbReference>
<comment type="caution">
    <text evidence="6">The sequence shown here is derived from an EMBL/GenBank/DDBJ whole genome shotgun (WGS) entry which is preliminary data.</text>
</comment>
<comment type="cofactor">
    <cofactor evidence="1">
        <name>FAD</name>
        <dbReference type="ChEBI" id="CHEBI:57692"/>
    </cofactor>
</comment>
<dbReference type="FunFam" id="3.30.43.10:FF:000011">
    <property type="entry name" value="D-lactate dehydrogenase (Cytochrome)"/>
    <property type="match status" value="1"/>
</dbReference>
<evidence type="ECO:0000313" key="7">
    <source>
        <dbReference type="Proteomes" id="UP000469452"/>
    </source>
</evidence>
<dbReference type="InterPro" id="IPR016166">
    <property type="entry name" value="FAD-bd_PCMH"/>
</dbReference>
<dbReference type="VEuPathDB" id="FungiDB:H257_17309"/>
<dbReference type="InterPro" id="IPR036318">
    <property type="entry name" value="FAD-bd_PCMH-like_sf"/>
</dbReference>
<keyword evidence="4" id="KW-0560">Oxidoreductase</keyword>
<dbReference type="Gene3D" id="3.30.465.10">
    <property type="match status" value="1"/>
</dbReference>
<dbReference type="InterPro" id="IPR016164">
    <property type="entry name" value="FAD-linked_Oxase-like_C"/>
</dbReference>
<reference evidence="6 7" key="1">
    <citation type="submission" date="2019-06" db="EMBL/GenBank/DDBJ databases">
        <title>Genomics analysis of Aphanomyces spp. identifies a new class of oomycete effector associated with host adaptation.</title>
        <authorList>
            <person name="Gaulin E."/>
        </authorList>
    </citation>
    <scope>NUCLEOTIDE SEQUENCE [LARGE SCALE GENOMIC DNA]</scope>
    <source>
        <strain evidence="6 7">E</strain>
    </source>
</reference>
<dbReference type="InterPro" id="IPR016169">
    <property type="entry name" value="FAD-bd_PCMH_sub2"/>
</dbReference>
<dbReference type="GO" id="GO:0016491">
    <property type="term" value="F:oxidoreductase activity"/>
    <property type="evidence" value="ECO:0007669"/>
    <property type="project" value="UniProtKB-KW"/>
</dbReference>
<dbReference type="GO" id="GO:0071949">
    <property type="term" value="F:FAD binding"/>
    <property type="evidence" value="ECO:0007669"/>
    <property type="project" value="InterPro"/>
</dbReference>
<dbReference type="Pfam" id="PF02913">
    <property type="entry name" value="FAD-oxidase_C"/>
    <property type="match status" value="1"/>
</dbReference>
<dbReference type="FunFam" id="3.30.70.2190:FF:000001">
    <property type="entry name" value="D-2-hydroxyglutarate dehydrogenase mitochondrial"/>
    <property type="match status" value="1"/>
</dbReference>
<keyword evidence="2" id="KW-0285">Flavoprotein</keyword>
<evidence type="ECO:0000256" key="3">
    <source>
        <dbReference type="ARBA" id="ARBA00022827"/>
    </source>
</evidence>
<evidence type="ECO:0000259" key="5">
    <source>
        <dbReference type="PROSITE" id="PS51387"/>
    </source>
</evidence>
<evidence type="ECO:0000256" key="1">
    <source>
        <dbReference type="ARBA" id="ARBA00001974"/>
    </source>
</evidence>
<proteinExistence type="predicted"/>
<dbReference type="InterPro" id="IPR004113">
    <property type="entry name" value="FAD-bd_oxidored_4_C"/>
</dbReference>
<dbReference type="InterPro" id="IPR016167">
    <property type="entry name" value="FAD-bd_PCMH_sub1"/>
</dbReference>
<sequence length="379" mass="40648">MMWRQLARSSAAMARPSNSRFFSAHGDIPRGAFAKVTDSDIAHFRSVCSGVLTDADEIAPFNSDWLNKYHGHSSVVLRPKTTQEVSDILKYCNDRRLAVVPQGGNTGLVGGSVPVHDEVILSTGNMNVIESFDDVSGIVVCQAGCILETLDTHVGKSGYMMPLDLGAKGTCQIGGNASTNAGGLRLLRYGSLHGSILGIEAVLADGTIVDCLSTMRKDNTGYDLKQLFIGSEGTLGVITKLSVLTPPRPASINVALVGCNSFDAVQKTYVAARRHLGEILSAVEFMDRASLDMVLRSQSTLVDPLETACPFYVLVETAGSRADHDMDKLDAYLAHVLESGDVVDGTVAQDAHQARKLFGIREDITLALSATGYVYKYED</sequence>
<feature type="domain" description="FAD-binding PCMH-type" evidence="5">
    <location>
        <begin position="69"/>
        <end position="248"/>
    </location>
</feature>
<keyword evidence="3" id="KW-0274">FAD</keyword>
<dbReference type="GO" id="GO:0005739">
    <property type="term" value="C:mitochondrion"/>
    <property type="evidence" value="ECO:0007669"/>
    <property type="project" value="TreeGrafter"/>
</dbReference>
<dbReference type="Pfam" id="PF01565">
    <property type="entry name" value="FAD_binding_4"/>
    <property type="match status" value="1"/>
</dbReference>
<dbReference type="PANTHER" id="PTHR43716:SF1">
    <property type="entry name" value="D-2-HYDROXYGLUTARATE DEHYDROGENASE, MITOCHONDRIAL"/>
    <property type="match status" value="1"/>
</dbReference>
<dbReference type="PANTHER" id="PTHR43716">
    <property type="entry name" value="D-2-HYDROXYGLUTARATE DEHYDROGENASE, MITOCHONDRIAL"/>
    <property type="match status" value="1"/>
</dbReference>
<dbReference type="Gene3D" id="3.30.43.10">
    <property type="entry name" value="Uridine Diphospho-n-acetylenolpyruvylglucosamine Reductase, domain 2"/>
    <property type="match status" value="1"/>
</dbReference>
<accession>A0A6A5A385</accession>
<dbReference type="FunFam" id="3.30.465.10:FF:000053">
    <property type="entry name" value="D-lactate dehydrogenase (Cytochrome), putative"/>
    <property type="match status" value="1"/>
</dbReference>
<evidence type="ECO:0000256" key="2">
    <source>
        <dbReference type="ARBA" id="ARBA00022630"/>
    </source>
</evidence>
<organism evidence="6 7">
    <name type="scientific">Aphanomyces astaci</name>
    <name type="common">Crayfish plague agent</name>
    <dbReference type="NCBI Taxonomy" id="112090"/>
    <lineage>
        <taxon>Eukaryota</taxon>
        <taxon>Sar</taxon>
        <taxon>Stramenopiles</taxon>
        <taxon>Oomycota</taxon>
        <taxon>Saprolegniomycetes</taxon>
        <taxon>Saprolegniales</taxon>
        <taxon>Verrucalvaceae</taxon>
        <taxon>Aphanomyces</taxon>
    </lineage>
</organism>
<dbReference type="AlphaFoldDB" id="A0A6A5A385"/>
<gene>
    <name evidence="6" type="ORF">AaE_007139</name>
</gene>
<protein>
    <recommendedName>
        <fullName evidence="5">FAD-binding PCMH-type domain-containing protein</fullName>
    </recommendedName>
</protein>
<evidence type="ECO:0000256" key="4">
    <source>
        <dbReference type="ARBA" id="ARBA00023002"/>
    </source>
</evidence>